<sequence>MVGEEDEVTDDDLPVDMDILEKVCTGKKMIDPRPFEKIEFNPFGPVAKMKADDPLFDRDTILFSNTVETVIRLQPEGDEKVGHGRGPMRHRIRWVDKISVTCFDPRDRRPKEVQKRIPVTEPLKNVSRDKKSSNEI</sequence>
<reference evidence="4" key="1">
    <citation type="submission" date="2017-02" db="UniProtKB">
        <authorList>
            <consortium name="WormBaseParasite"/>
        </authorList>
    </citation>
    <scope>IDENTIFICATION</scope>
</reference>
<proteinExistence type="predicted"/>
<dbReference type="EMBL" id="UYYF01000007">
    <property type="protein sequence ID" value="VDM94945.1"/>
    <property type="molecule type" value="Genomic_DNA"/>
</dbReference>
<dbReference type="Proteomes" id="UP000276776">
    <property type="component" value="Unassembled WGS sequence"/>
</dbReference>
<accession>A0A0N5CJB1</accession>
<dbReference type="AlphaFoldDB" id="A0A0N5CJB1"/>
<feature type="compositionally biased region" description="Basic and acidic residues" evidence="1">
    <location>
        <begin position="126"/>
        <end position="136"/>
    </location>
</feature>
<name>A0A0N5CJB1_THECL</name>
<keyword evidence="3" id="KW-1185">Reference proteome</keyword>
<gene>
    <name evidence="2" type="ORF">TCLT_LOCUS111</name>
</gene>
<evidence type="ECO:0000313" key="2">
    <source>
        <dbReference type="EMBL" id="VDM94945.1"/>
    </source>
</evidence>
<evidence type="ECO:0000313" key="3">
    <source>
        <dbReference type="Proteomes" id="UP000276776"/>
    </source>
</evidence>
<evidence type="ECO:0000313" key="4">
    <source>
        <dbReference type="WBParaSite" id="TCLT_0000011001-mRNA-1"/>
    </source>
</evidence>
<reference evidence="2 3" key="2">
    <citation type="submission" date="2018-11" db="EMBL/GenBank/DDBJ databases">
        <authorList>
            <consortium name="Pathogen Informatics"/>
        </authorList>
    </citation>
    <scope>NUCLEOTIDE SEQUENCE [LARGE SCALE GENOMIC DNA]</scope>
</reference>
<dbReference type="WBParaSite" id="TCLT_0000011001-mRNA-1">
    <property type="protein sequence ID" value="TCLT_0000011001-mRNA-1"/>
    <property type="gene ID" value="TCLT_0000011001"/>
</dbReference>
<feature type="region of interest" description="Disordered" evidence="1">
    <location>
        <begin position="106"/>
        <end position="136"/>
    </location>
</feature>
<evidence type="ECO:0000256" key="1">
    <source>
        <dbReference type="SAM" id="MobiDB-lite"/>
    </source>
</evidence>
<organism evidence="4">
    <name type="scientific">Thelazia callipaeda</name>
    <name type="common">Oriental eyeworm</name>
    <name type="synonym">Parasitic nematode</name>
    <dbReference type="NCBI Taxonomy" id="103827"/>
    <lineage>
        <taxon>Eukaryota</taxon>
        <taxon>Metazoa</taxon>
        <taxon>Ecdysozoa</taxon>
        <taxon>Nematoda</taxon>
        <taxon>Chromadorea</taxon>
        <taxon>Rhabditida</taxon>
        <taxon>Spirurina</taxon>
        <taxon>Spiruromorpha</taxon>
        <taxon>Thelazioidea</taxon>
        <taxon>Thelaziidae</taxon>
        <taxon>Thelazia</taxon>
    </lineage>
</organism>
<feature type="compositionally biased region" description="Basic and acidic residues" evidence="1">
    <location>
        <begin position="106"/>
        <end position="115"/>
    </location>
</feature>
<protein>
    <submittedName>
        <fullName evidence="4">Reverse transcriptase domain-containing protein</fullName>
    </submittedName>
</protein>
<dbReference type="OrthoDB" id="5824153at2759"/>